<keyword evidence="1" id="KW-0206">Cytoskeleton</keyword>
<dbReference type="SMART" id="SM01375">
    <property type="entry name" value="Dynein_light"/>
    <property type="match status" value="1"/>
</dbReference>
<dbReference type="GO" id="GO:0007017">
    <property type="term" value="P:microtubule-based process"/>
    <property type="evidence" value="ECO:0007669"/>
    <property type="project" value="InterPro"/>
</dbReference>
<keyword evidence="2" id="KW-0969">Cilium</keyword>
<dbReference type="CDD" id="cd21450">
    <property type="entry name" value="DLC-like_DYNLL1-like"/>
    <property type="match status" value="1"/>
</dbReference>
<dbReference type="Pfam" id="PF01221">
    <property type="entry name" value="Dynein_light"/>
    <property type="match status" value="1"/>
</dbReference>
<keyword evidence="1" id="KW-0243">Dynein</keyword>
<keyword evidence="1" id="KW-0505">Motor protein</keyword>
<proteinExistence type="inferred from homology"/>
<dbReference type="PANTHER" id="PTHR11886:SF35">
    <property type="entry name" value="DYNEIN LIGHT CHAIN"/>
    <property type="match status" value="1"/>
</dbReference>
<comment type="caution">
    <text evidence="2">The sequence shown here is derived from an EMBL/GenBank/DDBJ whole genome shotgun (WGS) entry which is preliminary data.</text>
</comment>
<keyword evidence="2" id="KW-0966">Cell projection</keyword>
<dbReference type="GO" id="GO:0005874">
    <property type="term" value="C:microtubule"/>
    <property type="evidence" value="ECO:0007669"/>
    <property type="project" value="UniProtKB-KW"/>
</dbReference>
<dbReference type="GO" id="GO:0005868">
    <property type="term" value="C:cytoplasmic dynein complex"/>
    <property type="evidence" value="ECO:0007669"/>
    <property type="project" value="TreeGrafter"/>
</dbReference>
<keyword evidence="1" id="KW-0493">Microtubule</keyword>
<name>A0A8T1N246_CLOSI</name>
<evidence type="ECO:0000313" key="3">
    <source>
        <dbReference type="Proteomes" id="UP000286415"/>
    </source>
</evidence>
<dbReference type="GO" id="GO:0045505">
    <property type="term" value="F:dynein intermediate chain binding"/>
    <property type="evidence" value="ECO:0007669"/>
    <property type="project" value="TreeGrafter"/>
</dbReference>
<dbReference type="PANTHER" id="PTHR11886">
    <property type="entry name" value="DYNEIN LIGHT CHAIN"/>
    <property type="match status" value="1"/>
</dbReference>
<dbReference type="InterPro" id="IPR037177">
    <property type="entry name" value="DLC_sf"/>
</dbReference>
<reference evidence="2 3" key="2">
    <citation type="journal article" date="2021" name="Genomics">
        <title>High-quality reference genome for Clonorchis sinensis.</title>
        <authorList>
            <person name="Young N.D."/>
            <person name="Stroehlein A.J."/>
            <person name="Kinkar L."/>
            <person name="Wang T."/>
            <person name="Sohn W.M."/>
            <person name="Chang B.C.H."/>
            <person name="Kaur P."/>
            <person name="Weisz D."/>
            <person name="Dudchenko O."/>
            <person name="Aiden E.L."/>
            <person name="Korhonen P.K."/>
            <person name="Gasser R.B."/>
        </authorList>
    </citation>
    <scope>NUCLEOTIDE SEQUENCE [LARGE SCALE GENOMIC DNA]</scope>
    <source>
        <strain evidence="2">Cs-k2</strain>
    </source>
</reference>
<protein>
    <recommendedName>
        <fullName evidence="1">Dynein light chain</fullName>
    </recommendedName>
</protein>
<evidence type="ECO:0000256" key="1">
    <source>
        <dbReference type="RuleBase" id="RU365010"/>
    </source>
</evidence>
<comment type="subcellular location">
    <subcellularLocation>
        <location evidence="1">Cytoplasm</location>
        <location evidence="1">Cytoskeleton</location>
    </subcellularLocation>
</comment>
<keyword evidence="1" id="KW-0963">Cytoplasm</keyword>
<dbReference type="EMBL" id="NIRI02000005">
    <property type="protein sequence ID" value="KAG5455303.1"/>
    <property type="molecule type" value="Genomic_DNA"/>
</dbReference>
<organism evidence="2 3">
    <name type="scientific">Clonorchis sinensis</name>
    <name type="common">Chinese liver fluke</name>
    <dbReference type="NCBI Taxonomy" id="79923"/>
    <lineage>
        <taxon>Eukaryota</taxon>
        <taxon>Metazoa</taxon>
        <taxon>Spiralia</taxon>
        <taxon>Lophotrochozoa</taxon>
        <taxon>Platyhelminthes</taxon>
        <taxon>Trematoda</taxon>
        <taxon>Digenea</taxon>
        <taxon>Opisthorchiida</taxon>
        <taxon>Opisthorchiata</taxon>
        <taxon>Opisthorchiidae</taxon>
        <taxon>Clonorchis</taxon>
    </lineage>
</organism>
<gene>
    <name evidence="2" type="ORF">CSKR_105145</name>
</gene>
<keyword evidence="2" id="KW-0282">Flagellum</keyword>
<dbReference type="Gene3D" id="3.30.740.10">
    <property type="entry name" value="Protein Inhibitor Of Neuronal Nitric Oxide Synthase"/>
    <property type="match status" value="1"/>
</dbReference>
<dbReference type="Proteomes" id="UP000286415">
    <property type="component" value="Unassembled WGS sequence"/>
</dbReference>
<dbReference type="AlphaFoldDB" id="A0A8T1N246"/>
<reference evidence="2 3" key="1">
    <citation type="journal article" date="2018" name="Biotechnol. Adv.">
        <title>Improved genomic resources and new bioinformatic workflow for the carcinogenic parasite Clonorchis sinensis: Biotechnological implications.</title>
        <authorList>
            <person name="Wang D."/>
            <person name="Korhonen P.K."/>
            <person name="Gasser R.B."/>
            <person name="Young N.D."/>
        </authorList>
    </citation>
    <scope>NUCLEOTIDE SEQUENCE [LARGE SCALE GENOMIC DNA]</scope>
    <source>
        <strain evidence="2">Cs-k2</strain>
    </source>
</reference>
<dbReference type="OrthoDB" id="6506078at2759"/>
<accession>A0A8T1N246</accession>
<dbReference type="SUPFAM" id="SSF54648">
    <property type="entry name" value="DLC"/>
    <property type="match status" value="1"/>
</dbReference>
<sequence length="113" mass="13106">MSHSITTEYNSSTGIVTTVKRRMTADSVDVQITNNDMPEPMQDEIVKQAVDQLDQAQPLNKFPELMKDWLDKKYGPRWHCVLGKNYCSRISFLKGCFLEFIVEGQCILIYRTR</sequence>
<comment type="similarity">
    <text evidence="1">Belongs to the dynein light chain family.</text>
</comment>
<dbReference type="InterPro" id="IPR001372">
    <property type="entry name" value="Dynein_light_chain_typ-1/2"/>
</dbReference>
<evidence type="ECO:0000313" key="2">
    <source>
        <dbReference type="EMBL" id="KAG5455303.1"/>
    </source>
</evidence>
<keyword evidence="3" id="KW-1185">Reference proteome</keyword>